<dbReference type="CDD" id="cd00082">
    <property type="entry name" value="HisKA"/>
    <property type="match status" value="1"/>
</dbReference>
<evidence type="ECO:0000313" key="6">
    <source>
        <dbReference type="EMBL" id="MBV6321980.1"/>
    </source>
</evidence>
<keyword evidence="4" id="KW-0472">Membrane</keyword>
<dbReference type="InterPro" id="IPR003594">
    <property type="entry name" value="HATPase_dom"/>
</dbReference>
<dbReference type="EMBL" id="JALJZU010000001">
    <property type="protein sequence ID" value="MCP2007023.1"/>
    <property type="molecule type" value="Genomic_DNA"/>
</dbReference>
<name>A0AA41H9D5_9BURK</name>
<evidence type="ECO:0000256" key="4">
    <source>
        <dbReference type="SAM" id="Phobius"/>
    </source>
</evidence>
<dbReference type="RefSeq" id="WP_217942763.1">
    <property type="nucleotide sequence ID" value="NZ_JAHTGR010000006.1"/>
</dbReference>
<proteinExistence type="predicted"/>
<keyword evidence="7" id="KW-0418">Kinase</keyword>
<feature type="transmembrane region" description="Helical" evidence="4">
    <location>
        <begin position="12"/>
        <end position="32"/>
    </location>
</feature>
<dbReference type="Pfam" id="PF02518">
    <property type="entry name" value="HATPase_c"/>
    <property type="match status" value="1"/>
</dbReference>
<comment type="caution">
    <text evidence="6">The sequence shown here is derived from an EMBL/GenBank/DDBJ whole genome shotgun (WGS) entry which is preliminary data.</text>
</comment>
<feature type="transmembrane region" description="Helical" evidence="4">
    <location>
        <begin position="191"/>
        <end position="210"/>
    </location>
</feature>
<dbReference type="InterPro" id="IPR024478">
    <property type="entry name" value="HlyB_4HB_MCP"/>
</dbReference>
<evidence type="ECO:0000313" key="7">
    <source>
        <dbReference type="EMBL" id="MCP2007023.1"/>
    </source>
</evidence>
<evidence type="ECO:0000313" key="9">
    <source>
        <dbReference type="Proteomes" id="UP001162889"/>
    </source>
</evidence>
<evidence type="ECO:0000256" key="3">
    <source>
        <dbReference type="SAM" id="Coils"/>
    </source>
</evidence>
<reference evidence="7" key="2">
    <citation type="submission" date="2022-03" db="EMBL/GenBank/DDBJ databases">
        <title>Genome Encyclopedia of Bacteria and Archaea VI: Functional Genomics of Type Strains.</title>
        <authorList>
            <person name="Whitman W."/>
        </authorList>
    </citation>
    <scope>NUCLEOTIDE SEQUENCE</scope>
    <source>
        <strain evidence="7">HSC-15S17</strain>
    </source>
</reference>
<dbReference type="InterPro" id="IPR003661">
    <property type="entry name" value="HisK_dim/P_dom"/>
</dbReference>
<keyword evidence="4" id="KW-0812">Transmembrane</keyword>
<dbReference type="PROSITE" id="PS50109">
    <property type="entry name" value="HIS_KIN"/>
    <property type="match status" value="1"/>
</dbReference>
<keyword evidence="3" id="KW-0175">Coiled coil</keyword>
<dbReference type="AlphaFoldDB" id="A0AA41H9D5"/>
<gene>
    <name evidence="6" type="ORF">KVP70_13610</name>
    <name evidence="7" type="ORF">L1274_000711</name>
</gene>
<accession>A0AA41H9D5</accession>
<dbReference type="CDD" id="cd19411">
    <property type="entry name" value="MCP2201-like_sensor"/>
    <property type="match status" value="1"/>
</dbReference>
<dbReference type="SMART" id="SM00387">
    <property type="entry name" value="HATPase_c"/>
    <property type="match status" value="1"/>
</dbReference>
<comment type="catalytic activity">
    <reaction evidence="1">
        <text>ATP + protein L-histidine = ADP + protein N-phospho-L-histidine.</text>
        <dbReference type="EC" id="2.7.13.3"/>
    </reaction>
</comment>
<organism evidence="6 8">
    <name type="scientific">Duganella violaceipulchra</name>
    <dbReference type="NCBI Taxonomy" id="2849652"/>
    <lineage>
        <taxon>Bacteria</taxon>
        <taxon>Pseudomonadati</taxon>
        <taxon>Pseudomonadota</taxon>
        <taxon>Betaproteobacteria</taxon>
        <taxon>Burkholderiales</taxon>
        <taxon>Oxalobacteraceae</taxon>
        <taxon>Telluria group</taxon>
        <taxon>Duganella</taxon>
    </lineage>
</organism>
<reference evidence="6" key="1">
    <citation type="submission" date="2021-07" db="EMBL/GenBank/DDBJ databases">
        <title>Characterization of violacein-producing bacteria and related species.</title>
        <authorList>
            <person name="Wilson H.S."/>
            <person name="De Leon M.E."/>
        </authorList>
    </citation>
    <scope>NUCLEOTIDE SEQUENCE</scope>
    <source>
        <strain evidence="6">HSC-15S17</strain>
    </source>
</reference>
<feature type="coiled-coil region" evidence="3">
    <location>
        <begin position="255"/>
        <end position="293"/>
    </location>
</feature>
<dbReference type="Proteomes" id="UP001155901">
    <property type="component" value="Unassembled WGS sequence"/>
</dbReference>
<dbReference type="PANTHER" id="PTHR43065">
    <property type="entry name" value="SENSOR HISTIDINE KINASE"/>
    <property type="match status" value="1"/>
</dbReference>
<keyword evidence="4" id="KW-1133">Transmembrane helix</keyword>
<evidence type="ECO:0000256" key="2">
    <source>
        <dbReference type="ARBA" id="ARBA00012438"/>
    </source>
</evidence>
<keyword evidence="9" id="KW-1185">Reference proteome</keyword>
<feature type="domain" description="Histidine kinase" evidence="5">
    <location>
        <begin position="305"/>
        <end position="536"/>
    </location>
</feature>
<evidence type="ECO:0000313" key="8">
    <source>
        <dbReference type="Proteomes" id="UP001155901"/>
    </source>
</evidence>
<dbReference type="Proteomes" id="UP001162889">
    <property type="component" value="Unassembled WGS sequence"/>
</dbReference>
<evidence type="ECO:0000256" key="1">
    <source>
        <dbReference type="ARBA" id="ARBA00000085"/>
    </source>
</evidence>
<dbReference type="GO" id="GO:0000155">
    <property type="term" value="F:phosphorelay sensor kinase activity"/>
    <property type="evidence" value="ECO:0007669"/>
    <property type="project" value="InterPro"/>
</dbReference>
<sequence length="545" mass="59364">MRYPHLRIGQRLALGYGFVILLLIAMTLVGVARLGALSRTTDEALLEKYPNTLMVNEVIGELGAIARAMRNTLIMTEPEQVKAQLDDIVSAKRKMAGLLDQLNRRVQDPRGREILQQIDIIRSAYIVNQEEFISLLAEGRRGEAKNLLLVDLNPYQSDYFRVLGQLLQNESAMMEQASSAIRDSYHRARTVMLGLTAFAALLSVSITCYITRTLLRQLGGEPDYATAIARQIAAGRLELEITIAPRDRGSLLFAMKVMRDRLEERSHALQDANAELEQSIVSLQQTQEDLVRSEKLAALGALVAGVAHELNTPIGNGVLAASSLLDHARSFEEASAQGLRKSALDAHLAEVKHAGEILLRNLTRADDLVASFKQVAVDRESSQGRRFVLDEVIAEIMLTLWPTLKKSGVAITHDIAPGIVMHSYPGPLGQVVTNLVNNAVIHGFDGVEGGAIAVNARALDADWIELEVRDNGQGIAPDRLGRIYDPFYTTKLGKGGSGLGLNIVYNTVHGVLGGRIAAHSEPGKGTCFTVTLPVSTFRAGVLPRP</sequence>
<dbReference type="InterPro" id="IPR005467">
    <property type="entry name" value="His_kinase_dom"/>
</dbReference>
<keyword evidence="7" id="KW-0808">Transferase</keyword>
<dbReference type="EC" id="2.7.13.3" evidence="2"/>
<dbReference type="EMBL" id="JAHTGR010000006">
    <property type="protein sequence ID" value="MBV6321980.1"/>
    <property type="molecule type" value="Genomic_DNA"/>
</dbReference>
<dbReference type="Pfam" id="PF12729">
    <property type="entry name" value="4HB_MCP_1"/>
    <property type="match status" value="1"/>
</dbReference>
<evidence type="ECO:0000259" key="5">
    <source>
        <dbReference type="PROSITE" id="PS50109"/>
    </source>
</evidence>
<protein>
    <recommendedName>
        <fullName evidence="2">histidine kinase</fullName>
        <ecNumber evidence="2">2.7.13.3</ecNumber>
    </recommendedName>
</protein>
<dbReference type="InterPro" id="IPR047347">
    <property type="entry name" value="YvaQ-like_sensor"/>
</dbReference>